<dbReference type="RefSeq" id="XP_002293094.1">
    <property type="nucleotide sequence ID" value="XM_002293058.1"/>
</dbReference>
<feature type="compositionally biased region" description="Basic residues" evidence="1">
    <location>
        <begin position="240"/>
        <end position="253"/>
    </location>
</feature>
<dbReference type="GeneID" id="7443199"/>
<keyword evidence="3" id="KW-1185">Reference proteome</keyword>
<dbReference type="KEGG" id="tps:THAPSDRAFT_9244"/>
<sequence length="253" mass="27676">MISRLQRKLPAKHLRLVQLHPIRPRQVMYRYQRVHVSAPTFPPTTGLTLAPTSLLATTIITFGEFSFFNSSLLAFGERRLTTTTKDELFVLADLFEDVLFKTISTNLTESQALTNITVTAIGGTPIVRTTFRRLETTIVAFEATIEETCATCGFNDVVATVLFDQVSSNLVYEIERGGFATSIQLLAQEKNVTSLASVSVAFTGLAGFVMLTEAPTLKPSFMPSLSVQPTVTPTSSPVRKLAKSGKKRGAKLV</sequence>
<evidence type="ECO:0000256" key="1">
    <source>
        <dbReference type="SAM" id="MobiDB-lite"/>
    </source>
</evidence>
<reference evidence="2 3" key="2">
    <citation type="journal article" date="2008" name="Nature">
        <title>The Phaeodactylum genome reveals the evolutionary history of diatom genomes.</title>
        <authorList>
            <person name="Bowler C."/>
            <person name="Allen A.E."/>
            <person name="Badger J.H."/>
            <person name="Grimwood J."/>
            <person name="Jabbari K."/>
            <person name="Kuo A."/>
            <person name="Maheswari U."/>
            <person name="Martens C."/>
            <person name="Maumus F."/>
            <person name="Otillar R.P."/>
            <person name="Rayko E."/>
            <person name="Salamov A."/>
            <person name="Vandepoele K."/>
            <person name="Beszteri B."/>
            <person name="Gruber A."/>
            <person name="Heijde M."/>
            <person name="Katinka M."/>
            <person name="Mock T."/>
            <person name="Valentin K."/>
            <person name="Verret F."/>
            <person name="Berges J.A."/>
            <person name="Brownlee C."/>
            <person name="Cadoret J.P."/>
            <person name="Chiovitti A."/>
            <person name="Choi C.J."/>
            <person name="Coesel S."/>
            <person name="De Martino A."/>
            <person name="Detter J.C."/>
            <person name="Durkin C."/>
            <person name="Falciatore A."/>
            <person name="Fournet J."/>
            <person name="Haruta M."/>
            <person name="Huysman M.J."/>
            <person name="Jenkins B.D."/>
            <person name="Jiroutova K."/>
            <person name="Jorgensen R.E."/>
            <person name="Joubert Y."/>
            <person name="Kaplan A."/>
            <person name="Kroger N."/>
            <person name="Kroth P.G."/>
            <person name="La Roche J."/>
            <person name="Lindquist E."/>
            <person name="Lommer M."/>
            <person name="Martin-Jezequel V."/>
            <person name="Lopez P.J."/>
            <person name="Lucas S."/>
            <person name="Mangogna M."/>
            <person name="McGinnis K."/>
            <person name="Medlin L.K."/>
            <person name="Montsant A."/>
            <person name="Oudot-Le Secq M.P."/>
            <person name="Napoli C."/>
            <person name="Obornik M."/>
            <person name="Parker M.S."/>
            <person name="Petit J.L."/>
            <person name="Porcel B.M."/>
            <person name="Poulsen N."/>
            <person name="Robison M."/>
            <person name="Rychlewski L."/>
            <person name="Rynearson T.A."/>
            <person name="Schmutz J."/>
            <person name="Shapiro H."/>
            <person name="Siaut M."/>
            <person name="Stanley M."/>
            <person name="Sussman M.R."/>
            <person name="Taylor A.R."/>
            <person name="Vardi A."/>
            <person name="von Dassow P."/>
            <person name="Vyverman W."/>
            <person name="Willis A."/>
            <person name="Wyrwicz L.S."/>
            <person name="Rokhsar D.S."/>
            <person name="Weissenbach J."/>
            <person name="Armbrust E.V."/>
            <person name="Green B.R."/>
            <person name="Van de Peer Y."/>
            <person name="Grigoriev I.V."/>
        </authorList>
    </citation>
    <scope>NUCLEOTIDE SEQUENCE [LARGE SCALE GENOMIC DNA]</scope>
    <source>
        <strain evidence="2 3">CCMP1335</strain>
    </source>
</reference>
<dbReference type="HOGENOM" id="CLU_1028499_0_0_1"/>
<feature type="compositionally biased region" description="Polar residues" evidence="1">
    <location>
        <begin position="228"/>
        <end position="237"/>
    </location>
</feature>
<evidence type="ECO:0000313" key="3">
    <source>
        <dbReference type="Proteomes" id="UP000001449"/>
    </source>
</evidence>
<gene>
    <name evidence="2" type="ORF">THAPSDRAFT_9244</name>
</gene>
<dbReference type="InParanoid" id="B8CAS1"/>
<name>B8CAS1_THAPS</name>
<accession>B8CAS1</accession>
<feature type="region of interest" description="Disordered" evidence="1">
    <location>
        <begin position="228"/>
        <end position="253"/>
    </location>
</feature>
<dbReference type="PaxDb" id="35128-Thaps9244"/>
<dbReference type="Proteomes" id="UP000001449">
    <property type="component" value="Chromosome 12"/>
</dbReference>
<organism evidence="2 3">
    <name type="scientific">Thalassiosira pseudonana</name>
    <name type="common">Marine diatom</name>
    <name type="synonym">Cyclotella nana</name>
    <dbReference type="NCBI Taxonomy" id="35128"/>
    <lineage>
        <taxon>Eukaryota</taxon>
        <taxon>Sar</taxon>
        <taxon>Stramenopiles</taxon>
        <taxon>Ochrophyta</taxon>
        <taxon>Bacillariophyta</taxon>
        <taxon>Coscinodiscophyceae</taxon>
        <taxon>Thalassiosirophycidae</taxon>
        <taxon>Thalassiosirales</taxon>
        <taxon>Thalassiosiraceae</taxon>
        <taxon>Thalassiosira</taxon>
    </lineage>
</organism>
<dbReference type="EMBL" id="CM000647">
    <property type="protein sequence ID" value="EED89555.1"/>
    <property type="molecule type" value="Genomic_DNA"/>
</dbReference>
<proteinExistence type="predicted"/>
<dbReference type="AlphaFoldDB" id="B8CAS1"/>
<evidence type="ECO:0000313" key="2">
    <source>
        <dbReference type="EMBL" id="EED89555.1"/>
    </source>
</evidence>
<reference evidence="2 3" key="1">
    <citation type="journal article" date="2004" name="Science">
        <title>The genome of the diatom Thalassiosira pseudonana: ecology, evolution, and metabolism.</title>
        <authorList>
            <person name="Armbrust E.V."/>
            <person name="Berges J.A."/>
            <person name="Bowler C."/>
            <person name="Green B.R."/>
            <person name="Martinez D."/>
            <person name="Putnam N.H."/>
            <person name="Zhou S."/>
            <person name="Allen A.E."/>
            <person name="Apt K.E."/>
            <person name="Bechner M."/>
            <person name="Brzezinski M.A."/>
            <person name="Chaal B.K."/>
            <person name="Chiovitti A."/>
            <person name="Davis A.K."/>
            <person name="Demarest M.S."/>
            <person name="Detter J.C."/>
            <person name="Glavina T."/>
            <person name="Goodstein D."/>
            <person name="Hadi M.Z."/>
            <person name="Hellsten U."/>
            <person name="Hildebrand M."/>
            <person name="Jenkins B.D."/>
            <person name="Jurka J."/>
            <person name="Kapitonov V.V."/>
            <person name="Kroger N."/>
            <person name="Lau W.W."/>
            <person name="Lane T.W."/>
            <person name="Larimer F.W."/>
            <person name="Lippmeier J.C."/>
            <person name="Lucas S."/>
            <person name="Medina M."/>
            <person name="Montsant A."/>
            <person name="Obornik M."/>
            <person name="Parker M.S."/>
            <person name="Palenik B."/>
            <person name="Pazour G.J."/>
            <person name="Richardson P.M."/>
            <person name="Rynearson T.A."/>
            <person name="Saito M.A."/>
            <person name="Schwartz D.C."/>
            <person name="Thamatrakoln K."/>
            <person name="Valentin K."/>
            <person name="Vardi A."/>
            <person name="Wilkerson F.P."/>
            <person name="Rokhsar D.S."/>
        </authorList>
    </citation>
    <scope>NUCLEOTIDE SEQUENCE [LARGE SCALE GENOMIC DNA]</scope>
    <source>
        <strain evidence="2 3">CCMP1335</strain>
    </source>
</reference>
<protein>
    <submittedName>
        <fullName evidence="2">Uncharacterized protein</fullName>
    </submittedName>
</protein>